<organism evidence="2 3">
    <name type="scientific">Bermanella marisrubri</name>
    <dbReference type="NCBI Taxonomy" id="207949"/>
    <lineage>
        <taxon>Bacteria</taxon>
        <taxon>Pseudomonadati</taxon>
        <taxon>Pseudomonadota</taxon>
        <taxon>Gammaproteobacteria</taxon>
        <taxon>Oceanospirillales</taxon>
        <taxon>Oceanospirillaceae</taxon>
        <taxon>Bermanella</taxon>
    </lineage>
</organism>
<dbReference type="Pfam" id="PF12697">
    <property type="entry name" value="Abhydrolase_6"/>
    <property type="match status" value="1"/>
</dbReference>
<dbReference type="EMBL" id="AAQH01000031">
    <property type="protein sequence ID" value="EAT10833.1"/>
    <property type="molecule type" value="Genomic_DNA"/>
</dbReference>
<keyword evidence="2" id="KW-0378">Hydrolase</keyword>
<dbReference type="OrthoDB" id="6159976at2"/>
<dbReference type="STRING" id="207949.RED65_07069"/>
<dbReference type="InterPro" id="IPR050266">
    <property type="entry name" value="AB_hydrolase_sf"/>
</dbReference>
<evidence type="ECO:0000313" key="2">
    <source>
        <dbReference type="EMBL" id="EAT10833.1"/>
    </source>
</evidence>
<dbReference type="Gene3D" id="3.40.50.1820">
    <property type="entry name" value="alpha/beta hydrolase"/>
    <property type="match status" value="1"/>
</dbReference>
<dbReference type="RefSeq" id="WP_007016794.1">
    <property type="nucleotide sequence ID" value="NZ_AAQH01000031.1"/>
</dbReference>
<dbReference type="Proteomes" id="UP000004263">
    <property type="component" value="Unassembled WGS sequence"/>
</dbReference>
<dbReference type="GO" id="GO:0047372">
    <property type="term" value="F:monoacylglycerol lipase activity"/>
    <property type="evidence" value="ECO:0007669"/>
    <property type="project" value="TreeGrafter"/>
</dbReference>
<accession>Q1MXZ6</accession>
<reference evidence="2 3" key="1">
    <citation type="submission" date="2006-03" db="EMBL/GenBank/DDBJ databases">
        <authorList>
            <person name="Pinhassi J."/>
            <person name="Pedros-Alio C."/>
            <person name="Ferriera S."/>
            <person name="Johnson J."/>
            <person name="Kravitz S."/>
            <person name="Halpern A."/>
            <person name="Remington K."/>
            <person name="Beeson K."/>
            <person name="Tran B."/>
            <person name="Rogers Y.-H."/>
            <person name="Friedman R."/>
            <person name="Venter J.C."/>
        </authorList>
    </citation>
    <scope>NUCLEOTIDE SEQUENCE [LARGE SCALE GENOMIC DNA]</scope>
    <source>
        <strain evidence="2 3">RED65</strain>
    </source>
</reference>
<dbReference type="ESTHER" id="9gamm-q1mxz6">
    <property type="family name" value="6_AlphaBeta_hydrolase"/>
</dbReference>
<evidence type="ECO:0000313" key="3">
    <source>
        <dbReference type="Proteomes" id="UP000004263"/>
    </source>
</evidence>
<dbReference type="HOGENOM" id="CLU_888063_0_0_6"/>
<name>Q1MXZ6_9GAMM</name>
<dbReference type="SUPFAM" id="SSF53474">
    <property type="entry name" value="alpha/beta-Hydrolases"/>
    <property type="match status" value="1"/>
</dbReference>
<dbReference type="PANTHER" id="PTHR43798:SF33">
    <property type="entry name" value="HYDROLASE, PUTATIVE (AFU_ORTHOLOGUE AFUA_2G14860)-RELATED"/>
    <property type="match status" value="1"/>
</dbReference>
<dbReference type="AlphaFoldDB" id="Q1MXZ6"/>
<comment type="caution">
    <text evidence="2">The sequence shown here is derived from an EMBL/GenBank/DDBJ whole genome shotgun (WGS) entry which is preliminary data.</text>
</comment>
<gene>
    <name evidence="2" type="ORF">RED65_07069</name>
</gene>
<dbReference type="GO" id="GO:0016020">
    <property type="term" value="C:membrane"/>
    <property type="evidence" value="ECO:0007669"/>
    <property type="project" value="TreeGrafter"/>
</dbReference>
<protein>
    <submittedName>
        <fullName evidence="2">3-oxoadipate enol-lactone hydrolase/4-carboxymuconolactone decarboxylase</fullName>
    </submittedName>
</protein>
<feature type="domain" description="AB hydrolase-1" evidence="1">
    <location>
        <begin position="33"/>
        <end position="275"/>
    </location>
</feature>
<dbReference type="GO" id="GO:0046464">
    <property type="term" value="P:acylglycerol catabolic process"/>
    <property type="evidence" value="ECO:0007669"/>
    <property type="project" value="TreeGrafter"/>
</dbReference>
<sequence>MTKHFDIQTSSINDIVVHIYRSSKPSQDMKRLFCIHGAGVAGRTTFDYIIHYLSSYDEVLVPDLPGMGESPDTALPTPTIADYMSCMISTLNHCGWKQFDLCGYSLGGLIAAKLIESNEQTKQFAINNRTLIEPALFDDSNINRTRDFRQQYKNIANKILNEGDIQENILSFLDLVSPNRSKNPRADNLAIRRLGQRPKGFAQALHAVAEESEIIDRDSLIEMIQPVTVIAGQNSYPKMLDFHTHLSQQQANWSFVLLPSCDHSIPYQKPRRVAEILDN</sequence>
<dbReference type="InterPro" id="IPR029058">
    <property type="entry name" value="AB_hydrolase_fold"/>
</dbReference>
<keyword evidence="3" id="KW-1185">Reference proteome</keyword>
<dbReference type="InterPro" id="IPR000073">
    <property type="entry name" value="AB_hydrolase_1"/>
</dbReference>
<dbReference type="PANTHER" id="PTHR43798">
    <property type="entry name" value="MONOACYLGLYCEROL LIPASE"/>
    <property type="match status" value="1"/>
</dbReference>
<proteinExistence type="predicted"/>
<evidence type="ECO:0000259" key="1">
    <source>
        <dbReference type="Pfam" id="PF12697"/>
    </source>
</evidence>